<evidence type="ECO:0000313" key="7">
    <source>
        <dbReference type="Proteomes" id="UP000323300"/>
    </source>
</evidence>
<dbReference type="Proteomes" id="UP000323300">
    <property type="component" value="Unassembled WGS sequence"/>
</dbReference>
<dbReference type="Pfam" id="PF03466">
    <property type="entry name" value="LysR_substrate"/>
    <property type="match status" value="1"/>
</dbReference>
<dbReference type="PROSITE" id="PS50931">
    <property type="entry name" value="HTH_LYSR"/>
    <property type="match status" value="1"/>
</dbReference>
<evidence type="ECO:0000256" key="3">
    <source>
        <dbReference type="ARBA" id="ARBA00023125"/>
    </source>
</evidence>
<dbReference type="SUPFAM" id="SSF53850">
    <property type="entry name" value="Periplasmic binding protein-like II"/>
    <property type="match status" value="1"/>
</dbReference>
<dbReference type="EMBL" id="FOSL01000007">
    <property type="protein sequence ID" value="SFK50560.1"/>
    <property type="molecule type" value="Genomic_DNA"/>
</dbReference>
<feature type="domain" description="HTH lysR-type" evidence="5">
    <location>
        <begin position="2"/>
        <end position="59"/>
    </location>
</feature>
<dbReference type="FunFam" id="1.10.10.10:FF:000001">
    <property type="entry name" value="LysR family transcriptional regulator"/>
    <property type="match status" value="1"/>
</dbReference>
<evidence type="ECO:0000256" key="1">
    <source>
        <dbReference type="ARBA" id="ARBA00009437"/>
    </source>
</evidence>
<comment type="similarity">
    <text evidence="1">Belongs to the LysR transcriptional regulatory family.</text>
</comment>
<dbReference type="CDD" id="cd08422">
    <property type="entry name" value="PBP2_CrgA_like"/>
    <property type="match status" value="1"/>
</dbReference>
<dbReference type="GO" id="GO:0043565">
    <property type="term" value="F:sequence-specific DNA binding"/>
    <property type="evidence" value="ECO:0007669"/>
    <property type="project" value="TreeGrafter"/>
</dbReference>
<dbReference type="InterPro" id="IPR000847">
    <property type="entry name" value="LysR_HTH_N"/>
</dbReference>
<keyword evidence="3 6" id="KW-0238">DNA-binding</keyword>
<evidence type="ECO:0000256" key="4">
    <source>
        <dbReference type="ARBA" id="ARBA00023163"/>
    </source>
</evidence>
<name>A0A1I4A2T4_9HYPH</name>
<dbReference type="InterPro" id="IPR036388">
    <property type="entry name" value="WH-like_DNA-bd_sf"/>
</dbReference>
<evidence type="ECO:0000259" key="5">
    <source>
        <dbReference type="PROSITE" id="PS50931"/>
    </source>
</evidence>
<proteinExistence type="inferred from homology"/>
<sequence>MLNLNDLYYFVQMVEHGGLAAAGRALGIPKSTLSKRLLELEKDTGTRLIQRNSRNFVMTEIGADIYRHAAAMLIEAESVQNVISGRLAEPNGMVRITAAVPIAQHKLAPLLPRLAIDYPKIRIVVHATDRFVDIVQEGFDIAVRAHRAQLPDSDLVQRHIGFEPNWLVASPDYLKRAGSPADPEDLSGHDGIVISPSESTWSLENGDGARVVAAPSPRYFADESELLLQAAKAGLGIACVPSELFRLPIEAGELVRVLPGWTAGGVTTTLLQPHRRGQLPSVKVVADALVAGLAESASRRTEEAASTKN</sequence>
<dbReference type="SUPFAM" id="SSF46785">
    <property type="entry name" value="Winged helix' DNA-binding domain"/>
    <property type="match status" value="1"/>
</dbReference>
<gene>
    <name evidence="6" type="ORF">SAMN04488498_107121</name>
</gene>
<dbReference type="InterPro" id="IPR005119">
    <property type="entry name" value="LysR_subst-bd"/>
</dbReference>
<keyword evidence="2" id="KW-0805">Transcription regulation</keyword>
<dbReference type="RefSeq" id="WP_149760826.1">
    <property type="nucleotide sequence ID" value="NZ_BSPE01000070.1"/>
</dbReference>
<dbReference type="Gene3D" id="1.10.10.10">
    <property type="entry name" value="Winged helix-like DNA-binding domain superfamily/Winged helix DNA-binding domain"/>
    <property type="match status" value="1"/>
</dbReference>
<accession>A0A1I4A2T4</accession>
<dbReference type="PANTHER" id="PTHR30537">
    <property type="entry name" value="HTH-TYPE TRANSCRIPTIONAL REGULATOR"/>
    <property type="match status" value="1"/>
</dbReference>
<dbReference type="GO" id="GO:0006351">
    <property type="term" value="P:DNA-templated transcription"/>
    <property type="evidence" value="ECO:0007669"/>
    <property type="project" value="TreeGrafter"/>
</dbReference>
<protein>
    <submittedName>
        <fullName evidence="6">DNA-binding transcriptional regulator, LysR family</fullName>
    </submittedName>
</protein>
<evidence type="ECO:0000313" key="6">
    <source>
        <dbReference type="EMBL" id="SFK50560.1"/>
    </source>
</evidence>
<dbReference type="PANTHER" id="PTHR30537:SF31">
    <property type="entry name" value="TRANSCRIPTIONAL REGULATOR, LYSR FAMILY"/>
    <property type="match status" value="1"/>
</dbReference>
<reference evidence="6 7" key="1">
    <citation type="submission" date="2016-10" db="EMBL/GenBank/DDBJ databases">
        <authorList>
            <person name="Varghese N."/>
            <person name="Submissions S."/>
        </authorList>
    </citation>
    <scope>NUCLEOTIDE SEQUENCE [LARGE SCALE GENOMIC DNA]</scope>
    <source>
        <strain evidence="6 7">DSM 21822</strain>
    </source>
</reference>
<dbReference type="OrthoDB" id="9786526at2"/>
<organism evidence="6 7">
    <name type="scientific">Neomesorhizobium albiziae</name>
    <dbReference type="NCBI Taxonomy" id="335020"/>
    <lineage>
        <taxon>Bacteria</taxon>
        <taxon>Pseudomonadati</taxon>
        <taxon>Pseudomonadota</taxon>
        <taxon>Alphaproteobacteria</taxon>
        <taxon>Hyphomicrobiales</taxon>
        <taxon>Phyllobacteriaceae</taxon>
        <taxon>Neomesorhizobium</taxon>
    </lineage>
</organism>
<keyword evidence="7" id="KW-1185">Reference proteome</keyword>
<dbReference type="AlphaFoldDB" id="A0A1I4A2T4"/>
<dbReference type="InterPro" id="IPR058163">
    <property type="entry name" value="LysR-type_TF_proteobact-type"/>
</dbReference>
<dbReference type="Gene3D" id="3.40.190.290">
    <property type="match status" value="1"/>
</dbReference>
<dbReference type="GO" id="GO:0003700">
    <property type="term" value="F:DNA-binding transcription factor activity"/>
    <property type="evidence" value="ECO:0007669"/>
    <property type="project" value="InterPro"/>
</dbReference>
<dbReference type="InterPro" id="IPR036390">
    <property type="entry name" value="WH_DNA-bd_sf"/>
</dbReference>
<evidence type="ECO:0000256" key="2">
    <source>
        <dbReference type="ARBA" id="ARBA00023015"/>
    </source>
</evidence>
<keyword evidence="4" id="KW-0804">Transcription</keyword>
<dbReference type="Pfam" id="PF00126">
    <property type="entry name" value="HTH_1"/>
    <property type="match status" value="1"/>
</dbReference>